<feature type="transmembrane region" description="Helical" evidence="7">
    <location>
        <begin position="653"/>
        <end position="671"/>
    </location>
</feature>
<dbReference type="Proteomes" id="UP000280598">
    <property type="component" value="Unassembled WGS sequence"/>
</dbReference>
<feature type="compositionally biased region" description="Basic and acidic residues" evidence="8">
    <location>
        <begin position="146"/>
        <end position="175"/>
    </location>
</feature>
<evidence type="ECO:0000256" key="8">
    <source>
        <dbReference type="SAM" id="MobiDB-lite"/>
    </source>
</evidence>
<organism evidence="9 11">
    <name type="scientific">Hortaea werneckii</name>
    <name type="common">Black yeast</name>
    <name type="synonym">Cladosporium werneckii</name>
    <dbReference type="NCBI Taxonomy" id="91943"/>
    <lineage>
        <taxon>Eukaryota</taxon>
        <taxon>Fungi</taxon>
        <taxon>Dikarya</taxon>
        <taxon>Ascomycota</taxon>
        <taxon>Pezizomycotina</taxon>
        <taxon>Dothideomycetes</taxon>
        <taxon>Dothideomycetidae</taxon>
        <taxon>Mycosphaerellales</taxon>
        <taxon>Teratosphaeriaceae</taxon>
        <taxon>Hortaea</taxon>
    </lineage>
</organism>
<keyword evidence="6 7" id="KW-0472">Membrane</keyword>
<dbReference type="GO" id="GO:1990573">
    <property type="term" value="P:potassium ion import across plasma membrane"/>
    <property type="evidence" value="ECO:0007669"/>
    <property type="project" value="TreeGrafter"/>
</dbReference>
<accession>A0A3M7H4P9</accession>
<feature type="compositionally biased region" description="Acidic residues" evidence="8">
    <location>
        <begin position="584"/>
        <end position="595"/>
    </location>
</feature>
<sequence length="771" mass="87337">MAFKPVLSRCLSSRPVQAVRDHLPPLNFITIHYLYFTLTCLASALVFWGSSTPFKQVSFTDSLFLTISAMTLAGLNTVNLSELNTFQQFLLFILIMLGSAIWVSSFVVLVRKHAFEKKFEDLVARARAKSDRSRSRSRIRRVLTRRTSETRGNDDENNEMHERQGSDDSEEKATPEDQQGSEPQMYSTLDGARERSQTPPARRGGPEMNGISSITGQPVPESDDDESKISRGRNRIAFRDDVRFSPRAGPQPRELRRRSSNVFSMNGVGARPMRSLAVSTSVDDPLPRIPLQPAKTEGKHDISRYFESAAGWVSRNSQFHGLSQDEREKLGGCEYRALYFLAWLVPAYFVMWQLLGALGCASWVAYHAREKAEQNGLNPWWVGAFNAVSAFNNSGMSLLDANMVAFQRSYYMLLTMGLLILAGNTCFPIFLRFIIWTMWKTIENPFAAERWFKGEPWDERRRTLRFLLDHPRRCFTNLFPSQHTWWLLLSVITLNVVDWAAFEILNINNKKLESGLETRYRVIDGLFQAFAVRSGGFYVVSIPTLRISLQVLYVVMMYISVYPVVITMRNSNVYEERSLGIYADDDEEGEDGDAADGEKSNSHSEPARNSGFLLRRAKTIRDHFIAGGAAAATHESNGHFVRQQLRAQLAHDAWWIVLALFLIMIVESSSFDRNPVVYSVFNFIFEVVSAYGCVGISVGVPWAYYSFSGSWHTLSKLILCAVMLRGRHRGLPVAIDKAVLIPGEKHWAAEEEDGRIRLARTMSRGRGAEIV</sequence>
<feature type="transmembrane region" description="Helical" evidence="7">
    <location>
        <begin position="485"/>
        <end position="505"/>
    </location>
</feature>
<keyword evidence="7" id="KW-0633">Potassium transport</keyword>
<comment type="caution">
    <text evidence="9">The sequence shown here is derived from an EMBL/GenBank/DDBJ whole genome shotgun (WGS) entry which is preliminary data.</text>
</comment>
<dbReference type="PANTHER" id="PTHR31064">
    <property type="entry name" value="POTASSIUM TRANSPORT PROTEIN DDB_G0292412-RELATED"/>
    <property type="match status" value="1"/>
</dbReference>
<dbReference type="EMBL" id="QWIS01000089">
    <property type="protein sequence ID" value="RMZ08198.1"/>
    <property type="molecule type" value="Genomic_DNA"/>
</dbReference>
<dbReference type="GO" id="GO:0140107">
    <property type="term" value="F:high-affinity potassium ion transmembrane transporter activity"/>
    <property type="evidence" value="ECO:0007669"/>
    <property type="project" value="TreeGrafter"/>
</dbReference>
<dbReference type="AlphaFoldDB" id="A0A3M7H4P9"/>
<feature type="transmembrane region" description="Helical" evidence="7">
    <location>
        <begin position="86"/>
        <end position="110"/>
    </location>
</feature>
<evidence type="ECO:0000313" key="9">
    <source>
        <dbReference type="EMBL" id="RMZ08198.1"/>
    </source>
</evidence>
<keyword evidence="3 7" id="KW-0812">Transmembrane</keyword>
<feature type="transmembrane region" description="Helical" evidence="7">
    <location>
        <begin position="411"/>
        <end position="435"/>
    </location>
</feature>
<evidence type="ECO:0000256" key="2">
    <source>
        <dbReference type="ARBA" id="ARBA00022448"/>
    </source>
</evidence>
<evidence type="ECO:0000256" key="5">
    <source>
        <dbReference type="ARBA" id="ARBA00023065"/>
    </source>
</evidence>
<protein>
    <recommendedName>
        <fullName evidence="7">Potassium transport protein</fullName>
    </recommendedName>
</protein>
<dbReference type="Proteomes" id="UP000281677">
    <property type="component" value="Unassembled WGS sequence"/>
</dbReference>
<comment type="similarity">
    <text evidence="7">Belongs to the TrkH potassium transport family.</text>
</comment>
<gene>
    <name evidence="10" type="ORF">D0859_04099</name>
    <name evidence="9" type="ORF">D0860_04778</name>
</gene>
<dbReference type="EMBL" id="QWIT01000088">
    <property type="protein sequence ID" value="RMZ31769.1"/>
    <property type="molecule type" value="Genomic_DNA"/>
</dbReference>
<dbReference type="GO" id="GO:0030007">
    <property type="term" value="P:intracellular potassium ion homeostasis"/>
    <property type="evidence" value="ECO:0007669"/>
    <property type="project" value="UniProtKB-UniRule"/>
</dbReference>
<evidence type="ECO:0000256" key="4">
    <source>
        <dbReference type="ARBA" id="ARBA00022989"/>
    </source>
</evidence>
<feature type="transmembrane region" description="Helical" evidence="7">
    <location>
        <begin position="28"/>
        <end position="50"/>
    </location>
</feature>
<keyword evidence="2 7" id="KW-0813">Transport</keyword>
<dbReference type="OrthoDB" id="9999863at2759"/>
<keyword evidence="7" id="KW-0630">Potassium</keyword>
<proteinExistence type="inferred from homology"/>
<evidence type="ECO:0000256" key="7">
    <source>
        <dbReference type="PIRNR" id="PIRNR002450"/>
    </source>
</evidence>
<keyword evidence="4 7" id="KW-1133">Transmembrane helix</keyword>
<feature type="transmembrane region" description="Helical" evidence="7">
    <location>
        <begin position="378"/>
        <end position="399"/>
    </location>
</feature>
<evidence type="ECO:0000256" key="6">
    <source>
        <dbReference type="ARBA" id="ARBA00023136"/>
    </source>
</evidence>
<feature type="transmembrane region" description="Helical" evidence="7">
    <location>
        <begin position="683"/>
        <end position="707"/>
    </location>
</feature>
<name>A0A3M7H4P9_HORWE</name>
<dbReference type="InterPro" id="IPR015958">
    <property type="entry name" value="Trk1_fungi"/>
</dbReference>
<evidence type="ECO:0000313" key="10">
    <source>
        <dbReference type="EMBL" id="RMZ31769.1"/>
    </source>
</evidence>
<evidence type="ECO:0000256" key="3">
    <source>
        <dbReference type="ARBA" id="ARBA00022692"/>
    </source>
</evidence>
<evidence type="ECO:0000256" key="1">
    <source>
        <dbReference type="ARBA" id="ARBA00004141"/>
    </source>
</evidence>
<evidence type="ECO:0000313" key="12">
    <source>
        <dbReference type="Proteomes" id="UP000281677"/>
    </source>
</evidence>
<evidence type="ECO:0000313" key="11">
    <source>
        <dbReference type="Proteomes" id="UP000280598"/>
    </source>
</evidence>
<feature type="compositionally biased region" description="Basic residues" evidence="8">
    <location>
        <begin position="135"/>
        <end position="144"/>
    </location>
</feature>
<dbReference type="PANTHER" id="PTHR31064:SF37">
    <property type="entry name" value="TRANSPORTER, PUTATIVE (EUROFUNG)-RELATED"/>
    <property type="match status" value="1"/>
</dbReference>
<feature type="compositionally biased region" description="Polar residues" evidence="8">
    <location>
        <begin position="176"/>
        <end position="187"/>
    </location>
</feature>
<dbReference type="VEuPathDB" id="FungiDB:BTJ68_06414"/>
<dbReference type="GO" id="GO:0005886">
    <property type="term" value="C:plasma membrane"/>
    <property type="evidence" value="ECO:0007669"/>
    <property type="project" value="InterPro"/>
</dbReference>
<feature type="region of interest" description="Disordered" evidence="8">
    <location>
        <begin position="584"/>
        <end position="608"/>
    </location>
</feature>
<dbReference type="InterPro" id="IPR003445">
    <property type="entry name" value="Cat_transpt"/>
</dbReference>
<feature type="transmembrane region" description="Helical" evidence="7">
    <location>
        <begin position="526"/>
        <end position="545"/>
    </location>
</feature>
<reference evidence="11 12" key="1">
    <citation type="journal article" date="2018" name="BMC Genomics">
        <title>Genomic evidence for intraspecific hybridization in a clonal and extremely halotolerant yeast.</title>
        <authorList>
            <person name="Gostincar C."/>
            <person name="Stajich J.E."/>
            <person name="Zupancic J."/>
            <person name="Zalar P."/>
            <person name="Gunde-Cimerman N."/>
        </authorList>
    </citation>
    <scope>NUCLEOTIDE SEQUENCE [LARGE SCALE GENOMIC DNA]</scope>
    <source>
        <strain evidence="10 12">EXF-120</strain>
        <strain evidence="9 11">EXF-562</strain>
    </source>
</reference>
<feature type="transmembrane region" description="Helical" evidence="7">
    <location>
        <begin position="62"/>
        <end position="80"/>
    </location>
</feature>
<comment type="subcellular location">
    <subcellularLocation>
        <location evidence="1">Membrane</location>
        <topology evidence="1">Multi-pass membrane protein</topology>
    </subcellularLocation>
</comment>
<feature type="region of interest" description="Disordered" evidence="8">
    <location>
        <begin position="135"/>
        <end position="261"/>
    </location>
</feature>
<keyword evidence="5 7" id="KW-0406">Ion transport</keyword>
<dbReference type="PIRSF" id="PIRSF002450">
    <property type="entry name" value="K+_transpter_TRK"/>
    <property type="match status" value="1"/>
</dbReference>
<feature type="compositionally biased region" description="Basic and acidic residues" evidence="8">
    <location>
        <begin position="596"/>
        <end position="606"/>
    </location>
</feature>
<dbReference type="InterPro" id="IPR051143">
    <property type="entry name" value="TrkH_K-transport"/>
</dbReference>
<feature type="transmembrane region" description="Helical" evidence="7">
    <location>
        <begin position="551"/>
        <end position="568"/>
    </location>
</feature>
<feature type="transmembrane region" description="Helical" evidence="7">
    <location>
        <begin position="337"/>
        <end position="366"/>
    </location>
</feature>
<dbReference type="Pfam" id="PF02386">
    <property type="entry name" value="TrkH"/>
    <property type="match status" value="1"/>
</dbReference>